<feature type="compositionally biased region" description="Polar residues" evidence="1">
    <location>
        <begin position="33"/>
        <end position="68"/>
    </location>
</feature>
<feature type="compositionally biased region" description="Low complexity" evidence="1">
    <location>
        <begin position="109"/>
        <end position="121"/>
    </location>
</feature>
<dbReference type="EMBL" id="LGTZ01000277">
    <property type="protein sequence ID" value="OJD26074.1"/>
    <property type="molecule type" value="Genomic_DNA"/>
</dbReference>
<feature type="compositionally biased region" description="Polar residues" evidence="1">
    <location>
        <begin position="1"/>
        <end position="11"/>
    </location>
</feature>
<feature type="region of interest" description="Disordered" evidence="1">
    <location>
        <begin position="1"/>
        <end position="121"/>
    </location>
</feature>
<dbReference type="Proteomes" id="UP000242791">
    <property type="component" value="Unassembled WGS sequence"/>
</dbReference>
<gene>
    <name evidence="2" type="ORF">ACJ73_02556</name>
</gene>
<sequence length="121" mass="12669">MPTFTSTTKISHASPDQKKEDSCGRTECKAYSSAPSRDAQSLQAQIAASYAPSIQETPGHLNGTSTSNDDSETPVGSGQGKDAELLEAEDILIEGQTEPPEGLDEIESKSGSSSANSYSNE</sequence>
<comment type="caution">
    <text evidence="2">The sequence shown here is derived from an EMBL/GenBank/DDBJ whole genome shotgun (WGS) entry which is preliminary data.</text>
</comment>
<keyword evidence="3" id="KW-1185">Reference proteome</keyword>
<dbReference type="AlphaFoldDB" id="A0A1J9QDB2"/>
<evidence type="ECO:0000313" key="3">
    <source>
        <dbReference type="Proteomes" id="UP000242791"/>
    </source>
</evidence>
<evidence type="ECO:0000313" key="2">
    <source>
        <dbReference type="EMBL" id="OJD26074.1"/>
    </source>
</evidence>
<protein>
    <submittedName>
        <fullName evidence="2">Uncharacterized protein</fullName>
    </submittedName>
</protein>
<dbReference type="VEuPathDB" id="FungiDB:ACJ73_02556"/>
<feature type="compositionally biased region" description="Basic and acidic residues" evidence="1">
    <location>
        <begin position="15"/>
        <end position="28"/>
    </location>
</feature>
<name>A0A1J9QDB2_9EURO</name>
<evidence type="ECO:0000256" key="1">
    <source>
        <dbReference type="SAM" id="MobiDB-lite"/>
    </source>
</evidence>
<accession>A0A1J9QDB2</accession>
<organism evidence="2 3">
    <name type="scientific">Blastomyces percursus</name>
    <dbReference type="NCBI Taxonomy" id="1658174"/>
    <lineage>
        <taxon>Eukaryota</taxon>
        <taxon>Fungi</taxon>
        <taxon>Dikarya</taxon>
        <taxon>Ascomycota</taxon>
        <taxon>Pezizomycotina</taxon>
        <taxon>Eurotiomycetes</taxon>
        <taxon>Eurotiomycetidae</taxon>
        <taxon>Onygenales</taxon>
        <taxon>Ajellomycetaceae</taxon>
        <taxon>Blastomyces</taxon>
    </lineage>
</organism>
<reference evidence="2 3" key="1">
    <citation type="submission" date="2015-08" db="EMBL/GenBank/DDBJ databases">
        <title>Emmonsia species relationships and genome sequence.</title>
        <authorList>
            <person name="Cuomo C.A."/>
            <person name="Schwartz I.S."/>
            <person name="Kenyon C."/>
            <person name="De Hoog G.S."/>
            <person name="Govender N.P."/>
            <person name="Botha A."/>
            <person name="Moreno L."/>
            <person name="De Vries M."/>
            <person name="Munoz J.F."/>
            <person name="Stielow J.B."/>
        </authorList>
    </citation>
    <scope>NUCLEOTIDE SEQUENCE [LARGE SCALE GENOMIC DNA]</scope>
    <source>
        <strain evidence="2 3">EI222</strain>
    </source>
</reference>
<proteinExistence type="predicted"/>